<dbReference type="KEGG" id="mfp:MBIO_0669"/>
<feature type="transmembrane region" description="Helical" evidence="1">
    <location>
        <begin position="65"/>
        <end position="84"/>
    </location>
</feature>
<evidence type="ECO:0000313" key="2">
    <source>
        <dbReference type="EMBL" id="BAH69934.1"/>
    </source>
</evidence>
<sequence>MCYRYYAYCSLRLFNLFIKSIMKKEYKSTAFITTAIQFDLSILFTILFVTFTFKPKRTWNEYSKYLITMTIFALISIVLCNFIYTWNNIKLKKSLPENNKNEFQKINETI</sequence>
<keyword evidence="3" id="KW-1185">Reference proteome</keyword>
<evidence type="ECO:0000256" key="1">
    <source>
        <dbReference type="SAM" id="Phobius"/>
    </source>
</evidence>
<feature type="transmembrane region" description="Helical" evidence="1">
    <location>
        <begin position="29"/>
        <end position="53"/>
    </location>
</feature>
<evidence type="ECO:0000313" key="3">
    <source>
        <dbReference type="Proteomes" id="UP000006810"/>
    </source>
</evidence>
<gene>
    <name evidence="2" type="ordered locus">MBIO_0669</name>
</gene>
<reference evidence="2 3" key="1">
    <citation type="journal article" date="2009" name="Curr. Microbiol.">
        <title>Molecular cloning and expression of a novel cholinephosphotransferase involved in glycoglycerophospholipid biosynthesis of Mycoplasma fermentans.</title>
        <authorList>
            <person name="Ishida N."/>
            <person name="Irikura D."/>
            <person name="Matsuda K."/>
            <person name="Sato S."/>
            <person name="Asano K."/>
        </authorList>
    </citation>
    <scope>NUCLEOTIDE SEQUENCE [LARGE SCALE GENOMIC DNA]</scope>
    <source>
        <strain evidence="3">ATCC 19989 / NBRC 14854 / NCTC 10117 / PG18</strain>
    </source>
</reference>
<keyword evidence="1" id="KW-0812">Transmembrane</keyword>
<accession>C4XFL2</accession>
<proteinExistence type="predicted"/>
<keyword evidence="1" id="KW-1133">Transmembrane helix</keyword>
<dbReference type="Proteomes" id="UP000006810">
    <property type="component" value="Chromosome"/>
</dbReference>
<name>C4XFL2_MYCFP</name>
<organism evidence="2 3">
    <name type="scientific">Mycoplasmopsis fermentans (strain ATCC 19989 / NBRC 14854 / NCTC 10117 / PG18)</name>
    <name type="common">Mycoplasma fermentans</name>
    <dbReference type="NCBI Taxonomy" id="496833"/>
    <lineage>
        <taxon>Bacteria</taxon>
        <taxon>Bacillati</taxon>
        <taxon>Mycoplasmatota</taxon>
        <taxon>Mycoplasmoidales</taxon>
        <taxon>Metamycoplasmataceae</taxon>
        <taxon>Mycoplasmopsis</taxon>
    </lineage>
</organism>
<dbReference type="PATRIC" id="fig|496833.3.peg.261"/>
<protein>
    <submittedName>
        <fullName evidence="2">Uncharacterized protein</fullName>
    </submittedName>
</protein>
<keyword evidence="1" id="KW-0472">Membrane</keyword>
<dbReference type="AlphaFoldDB" id="C4XFL2"/>
<dbReference type="HOGENOM" id="CLU_2451407_0_0_14"/>
<dbReference type="EMBL" id="AP009608">
    <property type="protein sequence ID" value="BAH69934.1"/>
    <property type="molecule type" value="Genomic_DNA"/>
</dbReference>